<comment type="caution">
    <text evidence="13">Lacks conserved residue(s) required for the propagation of feature annotation.</text>
</comment>
<keyword evidence="8 13" id="KW-0297">G-protein coupled receptor</keyword>
<dbReference type="GO" id="GO:0005886">
    <property type="term" value="C:plasma membrane"/>
    <property type="evidence" value="ECO:0007669"/>
    <property type="project" value="UniProtKB-SubCell"/>
</dbReference>
<protein>
    <recommendedName>
        <fullName evidence="13">Vomeronasal type-1 receptor</fullName>
    </recommendedName>
</protein>
<evidence type="ECO:0000256" key="10">
    <source>
        <dbReference type="ARBA" id="ARBA00023170"/>
    </source>
</evidence>
<evidence type="ECO:0000313" key="14">
    <source>
        <dbReference type="Ensembl" id="ENSOCUP00000023405.2"/>
    </source>
</evidence>
<evidence type="ECO:0000256" key="12">
    <source>
        <dbReference type="ARBA" id="ARBA00023224"/>
    </source>
</evidence>
<keyword evidence="4 13" id="KW-1003">Cell membrane</keyword>
<reference evidence="14" key="2">
    <citation type="submission" date="2025-08" db="UniProtKB">
        <authorList>
            <consortium name="Ensembl"/>
        </authorList>
    </citation>
    <scope>IDENTIFICATION</scope>
    <source>
        <strain evidence="14">Thorbecke</strain>
    </source>
</reference>
<keyword evidence="7 13" id="KW-1133">Transmembrane helix</keyword>
<dbReference type="GO" id="GO:0019236">
    <property type="term" value="P:response to pheromone"/>
    <property type="evidence" value="ECO:0007669"/>
    <property type="project" value="UniProtKB-KW"/>
</dbReference>
<dbReference type="GeneTree" id="ENSGT00960000186612"/>
<dbReference type="GO" id="GO:0016503">
    <property type="term" value="F:pheromone receptor activity"/>
    <property type="evidence" value="ECO:0007669"/>
    <property type="project" value="InterPro"/>
</dbReference>
<proteinExistence type="inferred from homology"/>
<keyword evidence="5 13" id="KW-0589">Pheromone response</keyword>
<dbReference type="FunFam" id="1.20.1070.10:FF:000033">
    <property type="entry name" value="Vomeronasal type-1 receptor"/>
    <property type="match status" value="1"/>
</dbReference>
<evidence type="ECO:0000256" key="4">
    <source>
        <dbReference type="ARBA" id="ARBA00022475"/>
    </source>
</evidence>
<dbReference type="eggNOG" id="ENOG502RD1P">
    <property type="taxonomic scope" value="Eukaryota"/>
</dbReference>
<dbReference type="InParanoid" id="G1U212"/>
<evidence type="ECO:0000313" key="15">
    <source>
        <dbReference type="Proteomes" id="UP000001811"/>
    </source>
</evidence>
<dbReference type="PRINTS" id="PR01534">
    <property type="entry name" value="VOMERONASL1R"/>
</dbReference>
<dbReference type="Gene3D" id="1.20.1070.10">
    <property type="entry name" value="Rhodopsin 7-helix transmembrane proteins"/>
    <property type="match status" value="1"/>
</dbReference>
<evidence type="ECO:0000256" key="1">
    <source>
        <dbReference type="ARBA" id="ARBA00003878"/>
    </source>
</evidence>
<evidence type="ECO:0000256" key="5">
    <source>
        <dbReference type="ARBA" id="ARBA00022507"/>
    </source>
</evidence>
<keyword evidence="9 13" id="KW-0472">Membrane</keyword>
<dbReference type="AlphaFoldDB" id="G1U212"/>
<evidence type="ECO:0000256" key="3">
    <source>
        <dbReference type="ARBA" id="ARBA00010663"/>
    </source>
</evidence>
<keyword evidence="6 13" id="KW-0812">Transmembrane</keyword>
<evidence type="ECO:0000256" key="9">
    <source>
        <dbReference type="ARBA" id="ARBA00023136"/>
    </source>
</evidence>
<feature type="transmembrane region" description="Helical" evidence="13">
    <location>
        <begin position="132"/>
        <end position="149"/>
    </location>
</feature>
<evidence type="ECO:0000256" key="8">
    <source>
        <dbReference type="ARBA" id="ARBA00023040"/>
    </source>
</evidence>
<feature type="transmembrane region" description="Helical" evidence="13">
    <location>
        <begin position="6"/>
        <end position="31"/>
    </location>
</feature>
<evidence type="ECO:0000256" key="11">
    <source>
        <dbReference type="ARBA" id="ARBA00023180"/>
    </source>
</evidence>
<comment type="function">
    <text evidence="1">Putative pheromone receptor.</text>
</comment>
<dbReference type="Ensembl" id="ENSOCUT00000017073.3">
    <property type="protein sequence ID" value="ENSOCUP00000023405.2"/>
    <property type="gene ID" value="ENSOCUG00000017075.3"/>
</dbReference>
<keyword evidence="12 13" id="KW-0807">Transducer</keyword>
<evidence type="ECO:0000256" key="2">
    <source>
        <dbReference type="ARBA" id="ARBA00004651"/>
    </source>
</evidence>
<keyword evidence="10 13" id="KW-0675">Receptor</keyword>
<dbReference type="Proteomes" id="UP000001811">
    <property type="component" value="Unplaced"/>
</dbReference>
<keyword evidence="11" id="KW-0325">Glycoprotein</keyword>
<dbReference type="PANTHER" id="PTHR24062">
    <property type="entry name" value="VOMERONASAL TYPE-1 RECEPTOR"/>
    <property type="match status" value="1"/>
</dbReference>
<keyword evidence="15" id="KW-1185">Reference proteome</keyword>
<reference evidence="14 15" key="1">
    <citation type="journal article" date="2011" name="Nature">
        <title>A high-resolution map of human evolutionary constraint using 29 mammals.</title>
        <authorList>
            <person name="Lindblad-Toh K."/>
            <person name="Garber M."/>
            <person name="Zuk O."/>
            <person name="Lin M.F."/>
            <person name="Parker B.J."/>
            <person name="Washietl S."/>
            <person name="Kheradpour P."/>
            <person name="Ernst J."/>
            <person name="Jordan G."/>
            <person name="Mauceli E."/>
            <person name="Ward L.D."/>
            <person name="Lowe C.B."/>
            <person name="Holloway A.K."/>
            <person name="Clamp M."/>
            <person name="Gnerre S."/>
            <person name="Alfoldi J."/>
            <person name="Beal K."/>
            <person name="Chang J."/>
            <person name="Clawson H."/>
            <person name="Cuff J."/>
            <person name="Di Palma F."/>
            <person name="Fitzgerald S."/>
            <person name="Flicek P."/>
            <person name="Guttman M."/>
            <person name="Hubisz M.J."/>
            <person name="Jaffe D.B."/>
            <person name="Jungreis I."/>
            <person name="Kent W.J."/>
            <person name="Kostka D."/>
            <person name="Lara M."/>
            <person name="Martins A.L."/>
            <person name="Massingham T."/>
            <person name="Moltke I."/>
            <person name="Raney B.J."/>
            <person name="Rasmussen M.D."/>
            <person name="Robinson J."/>
            <person name="Stark A."/>
            <person name="Vilella A.J."/>
            <person name="Wen J."/>
            <person name="Xie X."/>
            <person name="Zody M.C."/>
            <person name="Baldwin J."/>
            <person name="Bloom T."/>
            <person name="Chin C.W."/>
            <person name="Heiman D."/>
            <person name="Nicol R."/>
            <person name="Nusbaum C."/>
            <person name="Young S."/>
            <person name="Wilkinson J."/>
            <person name="Worley K.C."/>
            <person name="Kovar C.L."/>
            <person name="Muzny D.M."/>
            <person name="Gibbs R.A."/>
            <person name="Cree A."/>
            <person name="Dihn H.H."/>
            <person name="Fowler G."/>
            <person name="Jhangiani S."/>
            <person name="Joshi V."/>
            <person name="Lee S."/>
            <person name="Lewis L.R."/>
            <person name="Nazareth L.V."/>
            <person name="Okwuonu G."/>
            <person name="Santibanez J."/>
            <person name="Warren W.C."/>
            <person name="Mardis E.R."/>
            <person name="Weinstock G.M."/>
            <person name="Wilson R.K."/>
            <person name="Delehaunty K."/>
            <person name="Dooling D."/>
            <person name="Fronik C."/>
            <person name="Fulton L."/>
            <person name="Fulton B."/>
            <person name="Graves T."/>
            <person name="Minx P."/>
            <person name="Sodergren E."/>
            <person name="Birney E."/>
            <person name="Margulies E.H."/>
            <person name="Herrero J."/>
            <person name="Green E.D."/>
            <person name="Haussler D."/>
            <person name="Siepel A."/>
            <person name="Goldman N."/>
            <person name="Pollard K.S."/>
            <person name="Pedersen J.S."/>
            <person name="Lander E.S."/>
            <person name="Kellis M."/>
        </authorList>
    </citation>
    <scope>NUCLEOTIDE SEQUENCE [LARGE SCALE GENOMIC DNA]</scope>
    <source>
        <strain evidence="15">Thorbecke</strain>
    </source>
</reference>
<feature type="transmembrane region" description="Helical" evidence="13">
    <location>
        <begin position="178"/>
        <end position="207"/>
    </location>
</feature>
<accession>G1U212</accession>
<evidence type="ECO:0000256" key="13">
    <source>
        <dbReference type="RuleBase" id="RU364061"/>
    </source>
</evidence>
<dbReference type="Bgee" id="ENSOCUG00000017075">
    <property type="expression patterns" value="Expressed in testis"/>
</dbReference>
<evidence type="ECO:0000256" key="7">
    <source>
        <dbReference type="ARBA" id="ARBA00022989"/>
    </source>
</evidence>
<dbReference type="Pfam" id="PF03402">
    <property type="entry name" value="V1R"/>
    <property type="match status" value="1"/>
</dbReference>
<organism evidence="14 15">
    <name type="scientific">Oryctolagus cuniculus</name>
    <name type="common">Rabbit</name>
    <dbReference type="NCBI Taxonomy" id="9986"/>
    <lineage>
        <taxon>Eukaryota</taxon>
        <taxon>Metazoa</taxon>
        <taxon>Chordata</taxon>
        <taxon>Craniata</taxon>
        <taxon>Vertebrata</taxon>
        <taxon>Euteleostomi</taxon>
        <taxon>Mammalia</taxon>
        <taxon>Eutheria</taxon>
        <taxon>Euarchontoglires</taxon>
        <taxon>Glires</taxon>
        <taxon>Lagomorpha</taxon>
        <taxon>Leporidae</taxon>
        <taxon>Oryctolagus</taxon>
    </lineage>
</organism>
<dbReference type="HOGENOM" id="CLU_058641_1_0_1"/>
<evidence type="ECO:0000256" key="6">
    <source>
        <dbReference type="ARBA" id="ARBA00022692"/>
    </source>
</evidence>
<comment type="similarity">
    <text evidence="3 13">Belongs to the G-protein coupled receptor 1 family.</text>
</comment>
<sequence>APKDWYIGIIFLAQVVIGTLGNFSLLSRYFFLYISGHRSRSTDLILRHLTVANSLVILSRGIPETMAAFGMKHFLNDAGCKLVFYVHRVSRGASIGNTCLLSVFQAITISPRNSRCAELKIKAVRYTGPSSVFCWILYMLINTVVPMFVTEKRSEENSTTTIGFGYCSSSNHDRNRDLLYSAFISTPDVLCLGLMMWASGAMVFLLYRHKHQVRHIHRNNIS</sequence>
<dbReference type="PaxDb" id="9986-ENSOCUP00000023405"/>
<dbReference type="SUPFAM" id="SSF81321">
    <property type="entry name" value="Family A G protein-coupled receptor-like"/>
    <property type="match status" value="1"/>
</dbReference>
<name>G1U212_RABIT</name>
<reference evidence="14" key="3">
    <citation type="submission" date="2025-09" db="UniProtKB">
        <authorList>
            <consortium name="Ensembl"/>
        </authorList>
    </citation>
    <scope>IDENTIFICATION</scope>
    <source>
        <strain evidence="14">Thorbecke</strain>
    </source>
</reference>
<comment type="subcellular location">
    <subcellularLocation>
        <location evidence="2 13">Cell membrane</location>
        <topology evidence="2 13">Multi-pass membrane protein</topology>
    </subcellularLocation>
</comment>
<dbReference type="InterPro" id="IPR004072">
    <property type="entry name" value="Vmron_rcpt_1"/>
</dbReference>